<dbReference type="Gene3D" id="2.40.10.120">
    <property type="match status" value="1"/>
</dbReference>
<evidence type="ECO:0000313" key="1">
    <source>
        <dbReference type="EMBL" id="MBA9074733.1"/>
    </source>
</evidence>
<gene>
    <name evidence="1" type="ORF">GGR22_002906</name>
</gene>
<organism evidence="1 2">
    <name type="scientific">Flavobacterium gossypii</name>
    <dbReference type="NCBI Taxonomy" id="1646119"/>
    <lineage>
        <taxon>Bacteria</taxon>
        <taxon>Pseudomonadati</taxon>
        <taxon>Bacteroidota</taxon>
        <taxon>Flavobacteriia</taxon>
        <taxon>Flavobacteriales</taxon>
        <taxon>Flavobacteriaceae</taxon>
        <taxon>Flavobacterium</taxon>
    </lineage>
</organism>
<proteinExistence type="predicted"/>
<comment type="caution">
    <text evidence="1">The sequence shown here is derived from an EMBL/GenBank/DDBJ whole genome shotgun (WGS) entry which is preliminary data.</text>
</comment>
<dbReference type="InterPro" id="IPR009003">
    <property type="entry name" value="Peptidase_S1_PA"/>
</dbReference>
<dbReference type="Proteomes" id="UP000555003">
    <property type="component" value="Unassembled WGS sequence"/>
</dbReference>
<evidence type="ECO:0000313" key="2">
    <source>
        <dbReference type="Proteomes" id="UP000555003"/>
    </source>
</evidence>
<sequence length="268" mass="30325">MSISELTTYSTIIIETFHEEGGTGTGFFFDFNDADLGNTDKLIIVTNWHVIENSSTEQLIFTKIDNTGKPIDTEHLTIVLDNFESLWIPHPNHEVDLAILPIKSILHQIPENFYFGAFDRSHIPTKEGLENLCAIEEVTMIGYPHGIWDESNNKPLIRKGITATNPRLDYCGEKEFLIDIACFLGSSGSPVLIYNVGQYLDGADNHYFVSYRIVLLGILYSARYYTSEGKIKVVKIPAKKKQISMTDIPLNLGTVIRAERILDFEKYI</sequence>
<reference evidence="1 2" key="1">
    <citation type="submission" date="2020-08" db="EMBL/GenBank/DDBJ databases">
        <title>Genomic Encyclopedia of Type Strains, Phase IV (KMG-IV): sequencing the most valuable type-strain genomes for metagenomic binning, comparative biology and taxonomic classification.</title>
        <authorList>
            <person name="Goeker M."/>
        </authorList>
    </citation>
    <scope>NUCLEOTIDE SEQUENCE [LARGE SCALE GENOMIC DNA]</scope>
    <source>
        <strain evidence="1 2">DSM 100397</strain>
    </source>
</reference>
<accession>A0ABR6DSQ7</accession>
<dbReference type="RefSeq" id="WP_182494192.1">
    <property type="nucleotide sequence ID" value="NZ_JACJIS010000003.1"/>
</dbReference>
<dbReference type="Pfam" id="PF13365">
    <property type="entry name" value="Trypsin_2"/>
    <property type="match status" value="1"/>
</dbReference>
<dbReference type="SUPFAM" id="SSF50494">
    <property type="entry name" value="Trypsin-like serine proteases"/>
    <property type="match status" value="1"/>
</dbReference>
<dbReference type="EMBL" id="JACJIS010000003">
    <property type="protein sequence ID" value="MBA9074733.1"/>
    <property type="molecule type" value="Genomic_DNA"/>
</dbReference>
<name>A0ABR6DSQ7_9FLAO</name>
<evidence type="ECO:0008006" key="3">
    <source>
        <dbReference type="Google" id="ProtNLM"/>
    </source>
</evidence>
<protein>
    <recommendedName>
        <fullName evidence="3">Serine protease</fullName>
    </recommendedName>
</protein>
<keyword evidence="2" id="KW-1185">Reference proteome</keyword>